<reference evidence="3" key="2">
    <citation type="submission" date="2014-06" db="EMBL/GenBank/DDBJ databases">
        <authorList>
            <person name="Aslett M."/>
        </authorList>
    </citation>
    <scope>NUCLEOTIDE SEQUENCE</scope>
</reference>
<evidence type="ECO:0000256" key="2">
    <source>
        <dbReference type="ARBA" id="ARBA00022737"/>
    </source>
</evidence>
<evidence type="ECO:0000313" key="4">
    <source>
        <dbReference type="Proteomes" id="UP000492820"/>
    </source>
</evidence>
<evidence type="ECO:0000256" key="1">
    <source>
        <dbReference type="ARBA" id="ARBA00022614"/>
    </source>
</evidence>
<dbReference type="EMBL" id="LK028578">
    <property type="protein sequence ID" value="CDS18319.1"/>
    <property type="molecule type" value="Genomic_DNA"/>
</dbReference>
<organism evidence="3">
    <name type="scientific">Echinococcus granulosus</name>
    <name type="common">Hydatid tapeworm</name>
    <dbReference type="NCBI Taxonomy" id="6210"/>
    <lineage>
        <taxon>Eukaryota</taxon>
        <taxon>Metazoa</taxon>
        <taxon>Spiralia</taxon>
        <taxon>Lophotrochozoa</taxon>
        <taxon>Platyhelminthes</taxon>
        <taxon>Cestoda</taxon>
        <taxon>Eucestoda</taxon>
        <taxon>Cyclophyllidea</taxon>
        <taxon>Taeniidae</taxon>
        <taxon>Echinococcus</taxon>
        <taxon>Echinococcus granulosus group</taxon>
    </lineage>
</organism>
<dbReference type="InterPro" id="IPR032675">
    <property type="entry name" value="LRR_dom_sf"/>
</dbReference>
<dbReference type="AlphaFoldDB" id="A0A068WKY4"/>
<accession>A0A068WKY4</accession>
<gene>
    <name evidence="3" type="ORF">EgrG_000608400</name>
</gene>
<evidence type="ECO:0000313" key="3">
    <source>
        <dbReference type="EMBL" id="CDS18319.1"/>
    </source>
</evidence>
<protein>
    <submittedName>
        <fullName evidence="3 5">Leucine rich repeat containing protein 42</fullName>
    </submittedName>
</protein>
<keyword evidence="2" id="KW-0677">Repeat</keyword>
<proteinExistence type="predicted"/>
<evidence type="ECO:0000313" key="5">
    <source>
        <dbReference type="WBParaSite" id="EgrG_000608400"/>
    </source>
</evidence>
<dbReference type="Proteomes" id="UP000492820">
    <property type="component" value="Unassembled WGS sequence"/>
</dbReference>
<sequence length="242" mass="26747">MLPLVHLCCLKLAENYCSIADLRGVPDHLGRQISRAILLKQDSFTIYTLTSYIRLFSEAYGAAFLSSFRLTPSPLLTVWITGLLSGCSLTSLCLDACHLGTQHLPILPLLGAASPTLRFLSLRYNHLSNDAVRSLTAHGRYYKSSGLIIIDVSGNPFLSDKSVGLLTALPSTQLVYLSDTGASISQFSLPDGWECHRTLKRAIARVPPPRGWLWEDYGVCCLPEDSLTTPNYESPFVIFRLR</sequence>
<name>A0A068WKY4_ECHGR</name>
<keyword evidence="1" id="KW-0433">Leucine-rich repeat</keyword>
<dbReference type="PANTHER" id="PTHR31994:SF3">
    <property type="entry name" value="LEUCINE-RICH REPEAT-CONTAINING PROTEIN 42"/>
    <property type="match status" value="1"/>
</dbReference>
<dbReference type="InterPro" id="IPR039631">
    <property type="entry name" value="LRRC42"/>
</dbReference>
<reference evidence="5" key="3">
    <citation type="submission" date="2020-10" db="UniProtKB">
        <authorList>
            <consortium name="WormBaseParasite"/>
        </authorList>
    </citation>
    <scope>IDENTIFICATION</scope>
</reference>
<dbReference type="WBParaSite" id="EgrG_000608400">
    <property type="protein sequence ID" value="EgrG_000608400"/>
    <property type="gene ID" value="EgrG_000608400"/>
</dbReference>
<dbReference type="PANTHER" id="PTHR31994">
    <property type="entry name" value="LEUCINE-RICH REPEAT-CONTAINING PROTEIN 42"/>
    <property type="match status" value="1"/>
</dbReference>
<reference evidence="3 4" key="1">
    <citation type="journal article" date="2013" name="Nature">
        <title>The genomes of four tapeworm species reveal adaptations to parasitism.</title>
        <authorList>
            <person name="Tsai I.J."/>
            <person name="Zarowiecki M."/>
            <person name="Holroyd N."/>
            <person name="Garciarrubio A."/>
            <person name="Sanchez-Flores A."/>
            <person name="Brooks K.L."/>
            <person name="Tracey A."/>
            <person name="Bobes R.J."/>
            <person name="Fragoso G."/>
            <person name="Sciutto E."/>
            <person name="Aslett M."/>
            <person name="Beasley H."/>
            <person name="Bennett H.M."/>
            <person name="Cai J."/>
            <person name="Camicia F."/>
            <person name="Clark R."/>
            <person name="Cucher M."/>
            <person name="De Silva N."/>
            <person name="Day T.A."/>
            <person name="Deplazes P."/>
            <person name="Estrada K."/>
            <person name="Fernandez C."/>
            <person name="Holland P.W."/>
            <person name="Hou J."/>
            <person name="Hu S."/>
            <person name="Huckvale T."/>
            <person name="Hung S.S."/>
            <person name="Kamenetzky L."/>
            <person name="Keane J.A."/>
            <person name="Kiss F."/>
            <person name="Koziol U."/>
            <person name="Lambert O."/>
            <person name="Liu K."/>
            <person name="Luo X."/>
            <person name="Luo Y."/>
            <person name="Macchiaroli N."/>
            <person name="Nichol S."/>
            <person name="Paps J."/>
            <person name="Parkinson J."/>
            <person name="Pouchkina-Stantcheva N."/>
            <person name="Riddiford N."/>
            <person name="Rosenzvit M."/>
            <person name="Salinas G."/>
            <person name="Wasmuth J.D."/>
            <person name="Zamanian M."/>
            <person name="Zheng Y."/>
            <person name="Cai X."/>
            <person name="Soberon X."/>
            <person name="Olson P.D."/>
            <person name="Laclette J.P."/>
            <person name="Brehm K."/>
            <person name="Berriman M."/>
            <person name="Garciarrubio A."/>
            <person name="Bobes R.J."/>
            <person name="Fragoso G."/>
            <person name="Sanchez-Flores A."/>
            <person name="Estrada K."/>
            <person name="Cevallos M.A."/>
            <person name="Morett E."/>
            <person name="Gonzalez V."/>
            <person name="Portillo T."/>
            <person name="Ochoa-Leyva A."/>
            <person name="Jose M.V."/>
            <person name="Sciutto E."/>
            <person name="Landa A."/>
            <person name="Jimenez L."/>
            <person name="Valdes V."/>
            <person name="Carrero J.C."/>
            <person name="Larralde C."/>
            <person name="Morales-Montor J."/>
            <person name="Limon-Lason J."/>
            <person name="Soberon X."/>
            <person name="Laclette J.P."/>
        </authorList>
    </citation>
    <scope>NUCLEOTIDE SEQUENCE [LARGE SCALE GENOMIC DNA]</scope>
</reference>
<dbReference type="SUPFAM" id="SSF52047">
    <property type="entry name" value="RNI-like"/>
    <property type="match status" value="1"/>
</dbReference>
<dbReference type="Gene3D" id="3.80.10.10">
    <property type="entry name" value="Ribonuclease Inhibitor"/>
    <property type="match status" value="1"/>
</dbReference>